<name>A0A8S5U8D3_9CAUD</name>
<keyword evidence="1" id="KW-1133">Transmembrane helix</keyword>
<keyword evidence="1" id="KW-0472">Membrane</keyword>
<evidence type="ECO:0000256" key="1">
    <source>
        <dbReference type="SAM" id="Phobius"/>
    </source>
</evidence>
<protein>
    <submittedName>
        <fullName evidence="2">Uncharacterized protein</fullName>
    </submittedName>
</protein>
<organism evidence="2">
    <name type="scientific">Podoviridae sp. ctdxt3</name>
    <dbReference type="NCBI Taxonomy" id="2825263"/>
    <lineage>
        <taxon>Viruses</taxon>
        <taxon>Duplodnaviria</taxon>
        <taxon>Heunggongvirae</taxon>
        <taxon>Uroviricota</taxon>
        <taxon>Caudoviricetes</taxon>
    </lineage>
</organism>
<reference evidence="2" key="1">
    <citation type="journal article" date="2021" name="Proc. Natl. Acad. Sci. U.S.A.">
        <title>A Catalog of Tens of Thousands of Viruses from Human Metagenomes Reveals Hidden Associations with Chronic Diseases.</title>
        <authorList>
            <person name="Tisza M.J."/>
            <person name="Buck C.B."/>
        </authorList>
    </citation>
    <scope>NUCLEOTIDE SEQUENCE</scope>
    <source>
        <strain evidence="2">Ctdxt3</strain>
    </source>
</reference>
<feature type="transmembrane region" description="Helical" evidence="1">
    <location>
        <begin position="6"/>
        <end position="29"/>
    </location>
</feature>
<accession>A0A8S5U8D3</accession>
<sequence length="45" mass="5027">MSLDSVRISCLSVIIYTTSVTPAIGAWSCSNQHLQPPRRSAYIRF</sequence>
<evidence type="ECO:0000313" key="2">
    <source>
        <dbReference type="EMBL" id="DAF90709.1"/>
    </source>
</evidence>
<proteinExistence type="predicted"/>
<dbReference type="EMBL" id="BK016035">
    <property type="protein sequence ID" value="DAF90709.1"/>
    <property type="molecule type" value="Genomic_DNA"/>
</dbReference>
<keyword evidence="1" id="KW-0812">Transmembrane</keyword>